<evidence type="ECO:0000313" key="2">
    <source>
        <dbReference type="EMBL" id="SVA84511.1"/>
    </source>
</evidence>
<proteinExistence type="predicted"/>
<name>A0A381Z6F4_9ZZZZ</name>
<protein>
    <recommendedName>
        <fullName evidence="1">NADPH-dependent FMN reductase-like domain-containing protein</fullName>
    </recommendedName>
</protein>
<reference evidence="2" key="1">
    <citation type="submission" date="2018-05" db="EMBL/GenBank/DDBJ databases">
        <authorList>
            <person name="Lanie J.A."/>
            <person name="Ng W.-L."/>
            <person name="Kazmierczak K.M."/>
            <person name="Andrzejewski T.M."/>
            <person name="Davidsen T.M."/>
            <person name="Wayne K.J."/>
            <person name="Tettelin H."/>
            <person name="Glass J.I."/>
            <person name="Rusch D."/>
            <person name="Podicherti R."/>
            <person name="Tsui H.-C.T."/>
            <person name="Winkler M.E."/>
        </authorList>
    </citation>
    <scope>NUCLEOTIDE SEQUENCE</scope>
</reference>
<sequence length="197" mass="22082">MPDTSCNVLLVVGSLHETSITRIVINHLADKLSADGCEVNTLDFIKDPLPLFNPDTVWEQDYYPILKQRIVSADVIVLGTPDYHGSISSTLKNFLDHFWKEFAGKLFATVVASHEKGLTVHDQLRTVARQCYAWVMPYGVSFTEKVDVKDGQIATDELKTRLEMLQKDIQAYGRVLADQRATDLSGNTPGFLAQLRK</sequence>
<dbReference type="InterPro" id="IPR050712">
    <property type="entry name" value="NAD(P)H-dep_reductase"/>
</dbReference>
<dbReference type="AlphaFoldDB" id="A0A381Z6F4"/>
<evidence type="ECO:0000259" key="1">
    <source>
        <dbReference type="Pfam" id="PF03358"/>
    </source>
</evidence>
<dbReference type="Pfam" id="PF03358">
    <property type="entry name" value="FMN_red"/>
    <property type="match status" value="1"/>
</dbReference>
<organism evidence="2">
    <name type="scientific">marine metagenome</name>
    <dbReference type="NCBI Taxonomy" id="408172"/>
    <lineage>
        <taxon>unclassified sequences</taxon>
        <taxon>metagenomes</taxon>
        <taxon>ecological metagenomes</taxon>
    </lineage>
</organism>
<gene>
    <name evidence="2" type="ORF">METZ01_LOCUS137365</name>
</gene>
<dbReference type="GO" id="GO:0010181">
    <property type="term" value="F:FMN binding"/>
    <property type="evidence" value="ECO:0007669"/>
    <property type="project" value="TreeGrafter"/>
</dbReference>
<dbReference type="GO" id="GO:0016491">
    <property type="term" value="F:oxidoreductase activity"/>
    <property type="evidence" value="ECO:0007669"/>
    <property type="project" value="InterPro"/>
</dbReference>
<dbReference type="PANTHER" id="PTHR30543">
    <property type="entry name" value="CHROMATE REDUCTASE"/>
    <property type="match status" value="1"/>
</dbReference>
<accession>A0A381Z6F4</accession>
<dbReference type="Gene3D" id="3.40.50.360">
    <property type="match status" value="1"/>
</dbReference>
<dbReference type="GO" id="GO:0005829">
    <property type="term" value="C:cytosol"/>
    <property type="evidence" value="ECO:0007669"/>
    <property type="project" value="TreeGrafter"/>
</dbReference>
<dbReference type="PANTHER" id="PTHR30543:SF21">
    <property type="entry name" value="NAD(P)H-DEPENDENT FMN REDUCTASE LOT6"/>
    <property type="match status" value="1"/>
</dbReference>
<dbReference type="SUPFAM" id="SSF52218">
    <property type="entry name" value="Flavoproteins"/>
    <property type="match status" value="1"/>
</dbReference>
<feature type="domain" description="NADPH-dependent FMN reductase-like" evidence="1">
    <location>
        <begin position="7"/>
        <end position="141"/>
    </location>
</feature>
<dbReference type="EMBL" id="UINC01020029">
    <property type="protein sequence ID" value="SVA84511.1"/>
    <property type="molecule type" value="Genomic_DNA"/>
</dbReference>
<dbReference type="InterPro" id="IPR029039">
    <property type="entry name" value="Flavoprotein-like_sf"/>
</dbReference>
<dbReference type="InterPro" id="IPR005025">
    <property type="entry name" value="FMN_Rdtase-like_dom"/>
</dbReference>